<dbReference type="STRING" id="1073423.SAMN04488700_2206"/>
<keyword evidence="3" id="KW-0732">Signal</keyword>
<dbReference type="OrthoDB" id="9775197at2"/>
<dbReference type="RefSeq" id="WP_085560235.1">
    <property type="nucleotide sequence ID" value="NZ_FOAH01000002.1"/>
</dbReference>
<dbReference type="Pfam" id="PF00497">
    <property type="entry name" value="SBP_bac_3"/>
    <property type="match status" value="1"/>
</dbReference>
<evidence type="ECO:0000313" key="8">
    <source>
        <dbReference type="Proteomes" id="UP000193435"/>
    </source>
</evidence>
<proteinExistence type="inferred from homology"/>
<evidence type="ECO:0000259" key="5">
    <source>
        <dbReference type="SMART" id="SM00062"/>
    </source>
</evidence>
<dbReference type="SUPFAM" id="SSF53850">
    <property type="entry name" value="Periplasmic binding protein-like II"/>
    <property type="match status" value="1"/>
</dbReference>
<dbReference type="PROSITE" id="PS01039">
    <property type="entry name" value="SBP_BACTERIAL_3"/>
    <property type="match status" value="1"/>
</dbReference>
<name>A0A1X7NNZ6_9LACT</name>
<dbReference type="PANTHER" id="PTHR35936:SF34">
    <property type="entry name" value="ABC TRANSPORTER EXTRACELLULAR-BINDING PROTEIN YCKB-RELATED"/>
    <property type="match status" value="1"/>
</dbReference>
<dbReference type="GO" id="GO:0015276">
    <property type="term" value="F:ligand-gated monoatomic ion channel activity"/>
    <property type="evidence" value="ECO:0007669"/>
    <property type="project" value="InterPro"/>
</dbReference>
<gene>
    <name evidence="7" type="ORF">SAMN04488700_2206</name>
</gene>
<organism evidence="7 8">
    <name type="scientific">Carnobacterium iners</name>
    <dbReference type="NCBI Taxonomy" id="1073423"/>
    <lineage>
        <taxon>Bacteria</taxon>
        <taxon>Bacillati</taxon>
        <taxon>Bacillota</taxon>
        <taxon>Bacilli</taxon>
        <taxon>Lactobacillales</taxon>
        <taxon>Carnobacteriaceae</taxon>
        <taxon>Carnobacterium</taxon>
    </lineage>
</organism>
<feature type="domain" description="Ionotropic glutamate receptor C-terminal" evidence="6">
    <location>
        <begin position="40"/>
        <end position="266"/>
    </location>
</feature>
<dbReference type="InterPro" id="IPR001320">
    <property type="entry name" value="Iontro_rcpt_C"/>
</dbReference>
<dbReference type="PANTHER" id="PTHR35936">
    <property type="entry name" value="MEMBRANE-BOUND LYTIC MUREIN TRANSGLYCOSYLASE F"/>
    <property type="match status" value="1"/>
</dbReference>
<dbReference type="EMBL" id="FXBJ01000002">
    <property type="protein sequence ID" value="SMH39140.1"/>
    <property type="molecule type" value="Genomic_DNA"/>
</dbReference>
<reference evidence="7 8" key="1">
    <citation type="submission" date="2017-04" db="EMBL/GenBank/DDBJ databases">
        <authorList>
            <person name="Afonso C.L."/>
            <person name="Miller P.J."/>
            <person name="Scott M.A."/>
            <person name="Spackman E."/>
            <person name="Goraichik I."/>
            <person name="Dimitrov K.M."/>
            <person name="Suarez D.L."/>
            <person name="Swayne D.E."/>
        </authorList>
    </citation>
    <scope>NUCLEOTIDE SEQUENCE [LARGE SCALE GENOMIC DNA]</scope>
    <source>
        <strain evidence="7 8">LMG26642</strain>
    </source>
</reference>
<evidence type="ECO:0000256" key="4">
    <source>
        <dbReference type="RuleBase" id="RU003744"/>
    </source>
</evidence>
<comment type="similarity">
    <text evidence="2 4">Belongs to the bacterial solute-binding protein 3 family.</text>
</comment>
<dbReference type="InterPro" id="IPR018313">
    <property type="entry name" value="SBP_3_CS"/>
</dbReference>
<evidence type="ECO:0000256" key="3">
    <source>
        <dbReference type="ARBA" id="ARBA00022729"/>
    </source>
</evidence>
<dbReference type="GO" id="GO:0030313">
    <property type="term" value="C:cell envelope"/>
    <property type="evidence" value="ECO:0007669"/>
    <property type="project" value="UniProtKB-SubCell"/>
</dbReference>
<dbReference type="AlphaFoldDB" id="A0A1X7NNZ6"/>
<accession>A0A1X7NNZ6</accession>
<evidence type="ECO:0000256" key="2">
    <source>
        <dbReference type="ARBA" id="ARBA00010333"/>
    </source>
</evidence>
<evidence type="ECO:0000256" key="1">
    <source>
        <dbReference type="ARBA" id="ARBA00004196"/>
    </source>
</evidence>
<dbReference type="SMART" id="SM00079">
    <property type="entry name" value="PBPe"/>
    <property type="match status" value="1"/>
</dbReference>
<evidence type="ECO:0000259" key="6">
    <source>
        <dbReference type="SMART" id="SM00079"/>
    </source>
</evidence>
<keyword evidence="8" id="KW-1185">Reference proteome</keyword>
<evidence type="ECO:0000313" key="7">
    <source>
        <dbReference type="EMBL" id="SMH39140.1"/>
    </source>
</evidence>
<comment type="subcellular location">
    <subcellularLocation>
        <location evidence="1">Cell envelope</location>
    </subcellularLocation>
</comment>
<sequence>MKNKLLKVITGLGLLGLALSGCGEDSREKDSYEAIMGKGEIIMGLDDTFAPMGYRDSSGEIVGFDIDLANEIGKRMEVNFKFQSIDWALKETELNGGNIDVIWNGYTITEERKEKVSFSSPYLDNSQIIIVLKDSPIKNKADLKDKTIAAQQSSSAVDAVMADEENVIESFNNGEIVQYPSNNDVFNDLASGRSEAIVVDETLGRYYMKQNKEIEYRVLDENFGQEEYAVGLRKSDDKLKQAIDENLADIKEDGTYDKIYDKWFEE</sequence>
<dbReference type="InterPro" id="IPR001638">
    <property type="entry name" value="Solute-binding_3/MltF_N"/>
</dbReference>
<dbReference type="PROSITE" id="PS51257">
    <property type="entry name" value="PROKAR_LIPOPROTEIN"/>
    <property type="match status" value="1"/>
</dbReference>
<feature type="domain" description="Solute-binding protein family 3/N-terminal" evidence="5">
    <location>
        <begin position="40"/>
        <end position="266"/>
    </location>
</feature>
<dbReference type="Gene3D" id="3.40.190.10">
    <property type="entry name" value="Periplasmic binding protein-like II"/>
    <property type="match status" value="2"/>
</dbReference>
<protein>
    <submittedName>
        <fullName evidence="7">Amino acid ABC transporter substrate-binding protein, PAAT family</fullName>
    </submittedName>
</protein>
<dbReference type="SMART" id="SM00062">
    <property type="entry name" value="PBPb"/>
    <property type="match status" value="1"/>
</dbReference>
<dbReference type="Proteomes" id="UP000193435">
    <property type="component" value="Unassembled WGS sequence"/>
</dbReference>
<dbReference type="CDD" id="cd00996">
    <property type="entry name" value="PBP2_AatB_like"/>
    <property type="match status" value="1"/>
</dbReference>
<dbReference type="GO" id="GO:0016020">
    <property type="term" value="C:membrane"/>
    <property type="evidence" value="ECO:0007669"/>
    <property type="project" value="InterPro"/>
</dbReference>